<proteinExistence type="predicted"/>
<gene>
    <name evidence="2" type="primary">imuA</name>
    <name evidence="2" type="ORF">GTH32_04945</name>
</gene>
<dbReference type="AlphaFoldDB" id="A0A7X5LJK8"/>
<feature type="domain" description="RecA-like N-terminal" evidence="1">
    <location>
        <begin position="24"/>
        <end position="130"/>
    </location>
</feature>
<evidence type="ECO:0000313" key="3">
    <source>
        <dbReference type="Proteomes" id="UP000470213"/>
    </source>
</evidence>
<name>A0A7X5LJK8_9ALTE</name>
<protein>
    <submittedName>
        <fullName evidence="2">Translesion DNA synthesis-associated protein ImuA</fullName>
    </submittedName>
</protein>
<evidence type="ECO:0000313" key="2">
    <source>
        <dbReference type="EMBL" id="NDV90545.1"/>
    </source>
</evidence>
<dbReference type="RefSeq" id="WP_163084131.1">
    <property type="nucleotide sequence ID" value="NZ_JAAAWN010000004.1"/>
</dbReference>
<dbReference type="Proteomes" id="UP000470213">
    <property type="component" value="Unassembled WGS sequence"/>
</dbReference>
<dbReference type="SUPFAM" id="SSF52540">
    <property type="entry name" value="P-loop containing nucleoside triphosphate hydrolases"/>
    <property type="match status" value="1"/>
</dbReference>
<accession>A0A7X5LJK8</accession>
<reference evidence="2 3" key="1">
    <citation type="submission" date="2020-01" db="EMBL/GenBank/DDBJ databases">
        <authorList>
            <person name="Chen J."/>
            <person name="Zhu S."/>
            <person name="Yang J."/>
        </authorList>
    </citation>
    <scope>NUCLEOTIDE SEQUENCE [LARGE SCALE GENOMIC DNA]</scope>
    <source>
        <strain evidence="2 3">345S023</strain>
    </source>
</reference>
<dbReference type="InterPro" id="IPR017166">
    <property type="entry name" value="UCP037290"/>
</dbReference>
<dbReference type="EMBL" id="JAAAWN010000004">
    <property type="protein sequence ID" value="NDV90545.1"/>
    <property type="molecule type" value="Genomic_DNA"/>
</dbReference>
<comment type="caution">
    <text evidence="2">The sequence shown here is derived from an EMBL/GenBank/DDBJ whole genome shotgun (WGS) entry which is preliminary data.</text>
</comment>
<dbReference type="Pfam" id="PF00154">
    <property type="entry name" value="RecA_N"/>
    <property type="match status" value="1"/>
</dbReference>
<dbReference type="InterPro" id="IPR049428">
    <property type="entry name" value="RecA-like_N"/>
</dbReference>
<dbReference type="Gene3D" id="3.40.50.300">
    <property type="entry name" value="P-loop containing nucleotide triphosphate hydrolases"/>
    <property type="match status" value="1"/>
</dbReference>
<keyword evidence="3" id="KW-1185">Reference proteome</keyword>
<dbReference type="PIRSF" id="PIRSF037290">
    <property type="entry name" value="UCP037290"/>
    <property type="match status" value="1"/>
</dbReference>
<dbReference type="InterPro" id="IPR027417">
    <property type="entry name" value="P-loop_NTPase"/>
</dbReference>
<dbReference type="InterPro" id="IPR047610">
    <property type="entry name" value="ImuA_translesion"/>
</dbReference>
<evidence type="ECO:0000259" key="1">
    <source>
        <dbReference type="Pfam" id="PF00154"/>
    </source>
</evidence>
<dbReference type="NCBIfam" id="NF033429">
    <property type="entry name" value="ImuA_translesion"/>
    <property type="match status" value="1"/>
</dbReference>
<sequence length="227" mass="24975">MKDSLSLFNNHPNIWRAREQPANTSRFALGIHTLDEALHGGIPSAGVVSIACTTGIGEVSLFQQVISQQRKHKLRVFINPPAHVCAPWLTTQGIDISQVLIITPDNDADALWAAEQCLKSAACHCVLLWSKTMAAKTARRLQVAATHNDALCLLFSLASKKPSSLPVSLELSLKAHEANLTVDILKQRQGWPVHNLSVPFSWTPDNHAIQWAIKNNKRKVHSLHSVS</sequence>
<organism evidence="2 3">
    <name type="scientific">Alteromonas profundi</name>
    <dbReference type="NCBI Taxonomy" id="2696062"/>
    <lineage>
        <taxon>Bacteria</taxon>
        <taxon>Pseudomonadati</taxon>
        <taxon>Pseudomonadota</taxon>
        <taxon>Gammaproteobacteria</taxon>
        <taxon>Alteromonadales</taxon>
        <taxon>Alteromonadaceae</taxon>
        <taxon>Alteromonas/Salinimonas group</taxon>
        <taxon>Alteromonas</taxon>
    </lineage>
</organism>